<feature type="compositionally biased region" description="Polar residues" evidence="1">
    <location>
        <begin position="273"/>
        <end position="282"/>
    </location>
</feature>
<feature type="compositionally biased region" description="Basic and acidic residues" evidence="1">
    <location>
        <begin position="219"/>
        <end position="232"/>
    </location>
</feature>
<name>A0AAJ8MUG5_9TREE</name>
<proteinExistence type="predicted"/>
<dbReference type="RefSeq" id="XP_031862943.2">
    <property type="nucleotide sequence ID" value="XM_032002604.2"/>
</dbReference>
<dbReference type="Proteomes" id="UP000322225">
    <property type="component" value="Chromosome 2"/>
</dbReference>
<reference evidence="2" key="1">
    <citation type="submission" date="2017-08" db="EMBL/GenBank/DDBJ databases">
        <authorList>
            <person name="Cuomo C."/>
            <person name="Billmyre B."/>
            <person name="Heitman J."/>
        </authorList>
    </citation>
    <scope>NUCLEOTIDE SEQUENCE</scope>
    <source>
        <strain evidence="2">CBS 12478</strain>
    </source>
</reference>
<feature type="compositionally biased region" description="Basic and acidic residues" evidence="1">
    <location>
        <begin position="357"/>
        <end position="375"/>
    </location>
</feature>
<protein>
    <submittedName>
        <fullName evidence="2">Uncharacterized protein</fullName>
    </submittedName>
</protein>
<feature type="compositionally biased region" description="Low complexity" evidence="1">
    <location>
        <begin position="96"/>
        <end position="123"/>
    </location>
</feature>
<reference evidence="2" key="2">
    <citation type="submission" date="2024-01" db="EMBL/GenBank/DDBJ databases">
        <title>Comparative genomics of Cryptococcus and Kwoniella reveals pathogenesis evolution and contrasting modes of karyotype evolution via chromosome fusion or intercentromeric recombination.</title>
        <authorList>
            <person name="Coelho M.A."/>
            <person name="David-Palma M."/>
            <person name="Shea T."/>
            <person name="Bowers K."/>
            <person name="McGinley-Smith S."/>
            <person name="Mohammad A.W."/>
            <person name="Gnirke A."/>
            <person name="Yurkov A.M."/>
            <person name="Nowrousian M."/>
            <person name="Sun S."/>
            <person name="Cuomo C.A."/>
            <person name="Heitman J."/>
        </authorList>
    </citation>
    <scope>NUCLEOTIDE SEQUENCE</scope>
    <source>
        <strain evidence="2">CBS 12478</strain>
    </source>
</reference>
<feature type="compositionally biased region" description="Basic and acidic residues" evidence="1">
    <location>
        <begin position="491"/>
        <end position="502"/>
    </location>
</feature>
<feature type="region of interest" description="Disordered" evidence="1">
    <location>
        <begin position="70"/>
        <end position="141"/>
    </location>
</feature>
<dbReference type="GeneID" id="43586718"/>
<evidence type="ECO:0000313" key="3">
    <source>
        <dbReference type="Proteomes" id="UP000322225"/>
    </source>
</evidence>
<gene>
    <name evidence="2" type="ORF">CI109_100952</name>
</gene>
<keyword evidence="3" id="KW-1185">Reference proteome</keyword>
<feature type="region of interest" description="Disordered" evidence="1">
    <location>
        <begin position="262"/>
        <end position="502"/>
    </location>
</feature>
<sequence>MNNQQCCKKCGLPQAYPPPLSTMFEEDFERCFICQQPCKGLYCSSECRQRDQGTLANTVPANFGPVKITSQLPPSLSPHIRPANTIGLSPRTLPQNRATSNGGSSTSSSVSSSPLQSPRTSASEVDSPKKDTFNLPPPAYPSKQLASISHSIPMKIPVLVPRTGPTFSSSQTPGSHGNAIFHSAASIDTLRFGRKPSAVNSVTSPNALLPRCACGKPAGHQDRAASRERTDPLDSGFSRLALDPSYAAPQLTNRSLRIVSDPAIPPYNPPGRVQSNHVTPEPSTSVSLLSRSRSDPVAQSPKGQRYIIPPAPVINTSPAPNVITPSRRATDEAAPISPVTPSVSRPTRRSPNALDVTHFDSPRRGRSRERQEHHIGQITPNAILNHPADREQAPSRSRTRRESRRRSDDRERERGREFDLARERENGNVAARRSPRSPLQADVPQILPSWSRRTSMSDHRPASDGLAPVMRRTTSGEKKAKSPLSADAGQEEEKERKKEELKRATEQLNQVFGVAAG</sequence>
<feature type="region of interest" description="Disordered" evidence="1">
    <location>
        <begin position="214"/>
        <end position="237"/>
    </location>
</feature>
<evidence type="ECO:0000256" key="1">
    <source>
        <dbReference type="SAM" id="MobiDB-lite"/>
    </source>
</evidence>
<dbReference type="KEGG" id="ksn:43586718"/>
<feature type="compositionally biased region" description="Basic and acidic residues" evidence="1">
    <location>
        <begin position="405"/>
        <end position="426"/>
    </location>
</feature>
<dbReference type="EMBL" id="CP144052">
    <property type="protein sequence ID" value="WWD16525.1"/>
    <property type="molecule type" value="Genomic_DNA"/>
</dbReference>
<organism evidence="2 3">
    <name type="scientific">Kwoniella shandongensis</name>
    <dbReference type="NCBI Taxonomy" id="1734106"/>
    <lineage>
        <taxon>Eukaryota</taxon>
        <taxon>Fungi</taxon>
        <taxon>Dikarya</taxon>
        <taxon>Basidiomycota</taxon>
        <taxon>Agaricomycotina</taxon>
        <taxon>Tremellomycetes</taxon>
        <taxon>Tremellales</taxon>
        <taxon>Cryptococcaceae</taxon>
        <taxon>Kwoniella</taxon>
    </lineage>
</organism>
<evidence type="ECO:0000313" key="2">
    <source>
        <dbReference type="EMBL" id="WWD16525.1"/>
    </source>
</evidence>
<dbReference type="AlphaFoldDB" id="A0AAJ8MUG5"/>
<accession>A0AAJ8MUG5</accession>